<dbReference type="AlphaFoldDB" id="A0A163JZN0"/>
<dbReference type="EMBL" id="LT554351">
    <property type="protein sequence ID" value="SAM04211.1"/>
    <property type="molecule type" value="Genomic_DNA"/>
</dbReference>
<proteinExistence type="predicted"/>
<organism evidence="1">
    <name type="scientific">Absidia glauca</name>
    <name type="common">Pin mould</name>
    <dbReference type="NCBI Taxonomy" id="4829"/>
    <lineage>
        <taxon>Eukaryota</taxon>
        <taxon>Fungi</taxon>
        <taxon>Fungi incertae sedis</taxon>
        <taxon>Mucoromycota</taxon>
        <taxon>Mucoromycotina</taxon>
        <taxon>Mucoromycetes</taxon>
        <taxon>Mucorales</taxon>
        <taxon>Cunninghamellaceae</taxon>
        <taxon>Absidia</taxon>
    </lineage>
</organism>
<sequence length="136" mass="14631">MAVQASYKPSAGLTLDFLGASDWSDAPGLSLAPNGCPFGGLTVRTKKQALLCPMGRYTLNLAVKKRLIGAARKLAMDPQKPGAHSIIRKRKCTSGSMLNLKAAFDWSHTPGMRLAPNGLPFGGFEKFRDSIENLKI</sequence>
<dbReference type="InParanoid" id="A0A163JZN0"/>
<gene>
    <name evidence="1" type="primary">ABSGL_10071.1 scaffold 11786</name>
</gene>
<name>A0A163JZN0_ABSGL</name>
<keyword evidence="2" id="KW-1185">Reference proteome</keyword>
<evidence type="ECO:0000313" key="1">
    <source>
        <dbReference type="EMBL" id="SAM04211.1"/>
    </source>
</evidence>
<protein>
    <submittedName>
        <fullName evidence="1">Uncharacterized protein</fullName>
    </submittedName>
</protein>
<evidence type="ECO:0000313" key="2">
    <source>
        <dbReference type="Proteomes" id="UP000078561"/>
    </source>
</evidence>
<accession>A0A163JZN0</accession>
<dbReference type="Proteomes" id="UP000078561">
    <property type="component" value="Unassembled WGS sequence"/>
</dbReference>
<reference evidence="1" key="1">
    <citation type="submission" date="2016-04" db="EMBL/GenBank/DDBJ databases">
        <authorList>
            <person name="Evans L.H."/>
            <person name="Alamgir A."/>
            <person name="Owens N."/>
            <person name="Weber N.D."/>
            <person name="Virtaneva K."/>
            <person name="Barbian K."/>
            <person name="Babar A."/>
            <person name="Rosenke K."/>
        </authorList>
    </citation>
    <scope>NUCLEOTIDE SEQUENCE [LARGE SCALE GENOMIC DNA]</scope>
    <source>
        <strain evidence="1">CBS 101.48</strain>
    </source>
</reference>